<sequence>MRRVPGCGTAAVVDASYHGRVSDTGELSTTVARLAAGTVEYRLDRRGDRVVVVMHGAHMRAGLTLDESAYADADLTVLAPSRPGYGRTPTSTGTTPAGFADVVADLCRRLGIDRVAAVVGISAGGRSAMALAARHPDLVERLILQTAQAPLKWPTRGTRLLAGLLFPPATERLTWGGIRWLLRRSPDSGLRMLFGGLSTMPPRQVVARLGPEQRAALVALFSRMRSGSGFRNDVRPGPDVSAEIGQPTLVIATRRDGAVPFGHAEHLVRAIRRAELVESQSDSHFAEFGADWPAVSGAIGAFLDAGPSPGRT</sequence>
<feature type="domain" description="AB hydrolase-1" evidence="1">
    <location>
        <begin position="71"/>
        <end position="286"/>
    </location>
</feature>
<dbReference type="PRINTS" id="PR00111">
    <property type="entry name" value="ABHYDROLASE"/>
</dbReference>
<dbReference type="EMBL" id="QXEC01000014">
    <property type="protein sequence ID" value="RIV37429.1"/>
    <property type="molecule type" value="Genomic_DNA"/>
</dbReference>
<gene>
    <name evidence="2" type="ORF">D2L64_16335</name>
</gene>
<dbReference type="InterPro" id="IPR050471">
    <property type="entry name" value="AB_hydrolase"/>
</dbReference>
<dbReference type="InterPro" id="IPR029058">
    <property type="entry name" value="AB_hydrolase_fold"/>
</dbReference>
<dbReference type="PANTHER" id="PTHR43433:SF1">
    <property type="entry name" value="BLL5160 PROTEIN"/>
    <property type="match status" value="1"/>
</dbReference>
<dbReference type="SUPFAM" id="SSF53474">
    <property type="entry name" value="alpha/beta-Hydrolases"/>
    <property type="match status" value="1"/>
</dbReference>
<keyword evidence="3" id="KW-1185">Reference proteome</keyword>
<dbReference type="OrthoDB" id="3249793at2"/>
<evidence type="ECO:0000313" key="3">
    <source>
        <dbReference type="Proteomes" id="UP000283832"/>
    </source>
</evidence>
<accession>A0A418MT97</accession>
<protein>
    <submittedName>
        <fullName evidence="2">Alpha/beta hydrolase</fullName>
    </submittedName>
</protein>
<dbReference type="PANTHER" id="PTHR43433">
    <property type="entry name" value="HYDROLASE, ALPHA/BETA FOLD FAMILY PROTEIN"/>
    <property type="match status" value="1"/>
</dbReference>
<dbReference type="Gene3D" id="3.40.50.1820">
    <property type="entry name" value="alpha/beta hydrolase"/>
    <property type="match status" value="1"/>
</dbReference>
<dbReference type="Proteomes" id="UP000283832">
    <property type="component" value="Unassembled WGS sequence"/>
</dbReference>
<dbReference type="GO" id="GO:0016787">
    <property type="term" value="F:hydrolase activity"/>
    <property type="evidence" value="ECO:0007669"/>
    <property type="project" value="UniProtKB-KW"/>
</dbReference>
<keyword evidence="2" id="KW-0378">Hydrolase</keyword>
<comment type="caution">
    <text evidence="2">The sequence shown here is derived from an EMBL/GenBank/DDBJ whole genome shotgun (WGS) entry which is preliminary data.</text>
</comment>
<name>A0A418MT97_9ACTN</name>
<evidence type="ECO:0000313" key="2">
    <source>
        <dbReference type="EMBL" id="RIV37429.1"/>
    </source>
</evidence>
<organism evidence="2 3">
    <name type="scientific">Micromonospora radicis</name>
    <dbReference type="NCBI Taxonomy" id="1894971"/>
    <lineage>
        <taxon>Bacteria</taxon>
        <taxon>Bacillati</taxon>
        <taxon>Actinomycetota</taxon>
        <taxon>Actinomycetes</taxon>
        <taxon>Micromonosporales</taxon>
        <taxon>Micromonosporaceae</taxon>
        <taxon>Micromonospora</taxon>
    </lineage>
</organism>
<proteinExistence type="predicted"/>
<dbReference type="Pfam" id="PF00561">
    <property type="entry name" value="Abhydrolase_1"/>
    <property type="match status" value="1"/>
</dbReference>
<dbReference type="InterPro" id="IPR000073">
    <property type="entry name" value="AB_hydrolase_1"/>
</dbReference>
<reference evidence="2 3" key="1">
    <citation type="submission" date="2018-08" db="EMBL/GenBank/DDBJ databases">
        <title>Jishengella sp. nov., isolated from a root of Azadirachta indica A. Juss. var. siamensis Valenton.</title>
        <authorList>
            <person name="Kuncharoen N."/>
            <person name="Tanasupawat S."/>
            <person name="Kudo T."/>
            <person name="Ohkuma M."/>
        </authorList>
    </citation>
    <scope>NUCLEOTIDE SEQUENCE [LARGE SCALE GENOMIC DNA]</scope>
    <source>
        <strain evidence="2 3">AZ1-13</strain>
    </source>
</reference>
<evidence type="ECO:0000259" key="1">
    <source>
        <dbReference type="Pfam" id="PF00561"/>
    </source>
</evidence>
<dbReference type="AlphaFoldDB" id="A0A418MT97"/>